<name>A0A068CDP9_9CAUD</name>
<proteinExistence type="predicted"/>
<dbReference type="Proteomes" id="UP000027390">
    <property type="component" value="Segment"/>
</dbReference>
<organism evidence="1 2">
    <name type="scientific">Mycobacterium phage Willis</name>
    <dbReference type="NCBI Taxonomy" id="1486404"/>
    <lineage>
        <taxon>Viruses</taxon>
        <taxon>Duplodnaviria</taxon>
        <taxon>Heunggongvirae</taxon>
        <taxon>Uroviricota</taxon>
        <taxon>Caudoviricetes</taxon>
        <taxon>Ceeclamvirinae</taxon>
        <taxon>Bixzunavirus</taxon>
        <taxon>Bixzunavirus Bxz1</taxon>
    </lineage>
</organism>
<reference evidence="1 2" key="1">
    <citation type="submission" date="2014-03" db="EMBL/GenBank/DDBJ databases">
        <authorList>
            <person name="Churilla B.M."/>
            <person name="Abrahim M.R."/>
            <person name="Burke K.A."/>
            <person name="Yu V.J."/>
            <person name="Adkins N.L."/>
            <person name="Cohen K.L."/>
            <person name="Colicchio M.A."/>
            <person name="Fasoranti T.O."/>
            <person name="Genkil J.S."/>
            <person name="Kramer Z.J."/>
            <person name="Prout A.K."/>
            <person name="Schafer C.E."/>
            <person name="Schwarz A.G."/>
            <person name="Tish M."/>
            <person name="Vispute N."/>
            <person name="Wilkes K.E."/>
            <person name="Williams C.R."/>
            <person name="Xiao X."/>
            <person name="Yoder B.A."/>
            <person name="Lapin J.S."/>
            <person name="Ott C.T."/>
            <person name="Walburn T.D."/>
            <person name="Bradley K.W."/>
            <person name="Clarke D.Q."/>
            <person name="Lewis M.F."/>
            <person name="Barker L.P."/>
            <person name="Bailey C."/>
            <person name="Asai D.J."/>
            <person name="Bowman C.A."/>
            <person name="Russell D.A."/>
            <person name="Pope W.H."/>
            <person name="Jacobs-Sera D."/>
            <person name="Hendrix R.W."/>
            <person name="Hatfull G.F."/>
        </authorList>
    </citation>
    <scope>NUCLEOTIDE SEQUENCE [LARGE SCALE GENOMIC DNA]</scope>
</reference>
<dbReference type="EMBL" id="KJ595575">
    <property type="protein sequence ID" value="AID18133.1"/>
    <property type="molecule type" value="Genomic_DNA"/>
</dbReference>
<evidence type="ECO:0000313" key="2">
    <source>
        <dbReference type="Proteomes" id="UP000027390"/>
    </source>
</evidence>
<accession>A0A068CDP9</accession>
<protein>
    <submittedName>
        <fullName evidence="1">Uncharacterized protein</fullName>
    </submittedName>
</protein>
<gene>
    <name evidence="1" type="primary">53</name>
    <name evidence="1" type="ORF">PBI_WILLIS_53</name>
</gene>
<sequence length="146" mass="16672">MTDTYIPRDDLVVGAVYELRSRNLVAGVWTGRGFIGVREKFGEEYLFTEYHYDDGPPFGTVRPVADLNVTLDTMSLIGYWGLRCFHCGKVGWKIREGWTYPEGNRCAGGCSDEDRDLRMVTNQMLFDALKVIEAPICQRLEDEFNS</sequence>
<evidence type="ECO:0000313" key="1">
    <source>
        <dbReference type="EMBL" id="AID18133.1"/>
    </source>
</evidence>